<comment type="subcellular location">
    <subcellularLocation>
        <location evidence="1">Membrane</location>
        <topology evidence="1">Single-pass membrane protein</topology>
    </subcellularLocation>
</comment>
<evidence type="ECO:0000256" key="5">
    <source>
        <dbReference type="SAM" id="Phobius"/>
    </source>
</evidence>
<reference evidence="7 8" key="1">
    <citation type="submission" date="2012-04" db="EMBL/GenBank/DDBJ databases">
        <title>Complete genome of Rhodanobacter sp. 2APBS1.</title>
        <authorList>
            <consortium name="US DOE Joint Genome Institute"/>
            <person name="Huntemann M."/>
            <person name="Wei C.-L."/>
            <person name="Han J."/>
            <person name="Detter J.C."/>
            <person name="Han C."/>
            <person name="Tapia R."/>
            <person name="Munk A.C.C."/>
            <person name="Chen A."/>
            <person name="Krypides N."/>
            <person name="Mavromatis K."/>
            <person name="Markowitz V."/>
            <person name="Szeto E."/>
            <person name="Ivanova N."/>
            <person name="Mikhailova N."/>
            <person name="Ovchinnikova G."/>
            <person name="Pagani I."/>
            <person name="Pati A."/>
            <person name="Goodwin L."/>
            <person name="Peters L."/>
            <person name="Pitluck S."/>
            <person name="Woyke T."/>
            <person name="Prakash O."/>
            <person name="Elkins J."/>
            <person name="Brown S."/>
            <person name="Palumbo A."/>
            <person name="Hemme C."/>
            <person name="Zhou J."/>
            <person name="Watson D."/>
            <person name="Jardine P."/>
            <person name="Kostka J."/>
            <person name="Green S."/>
        </authorList>
    </citation>
    <scope>NUCLEOTIDE SEQUENCE [LARGE SCALE GENOMIC DNA]</scope>
    <source>
        <strain evidence="7 8">2APBS1</strain>
    </source>
</reference>
<dbReference type="Pfam" id="PF05569">
    <property type="entry name" value="Peptidase_M56"/>
    <property type="match status" value="1"/>
</dbReference>
<dbReference type="PROSITE" id="PS52015">
    <property type="entry name" value="TONB_CTD"/>
    <property type="match status" value="1"/>
</dbReference>
<gene>
    <name evidence="7" type="ORF">R2APBS1_1164</name>
</gene>
<dbReference type="SUPFAM" id="SSF74653">
    <property type="entry name" value="TolA/TonB C-terminal domain"/>
    <property type="match status" value="1"/>
</dbReference>
<keyword evidence="2 5" id="KW-0812">Transmembrane</keyword>
<feature type="domain" description="TonB C-terminal" evidence="6">
    <location>
        <begin position="304"/>
        <end position="403"/>
    </location>
</feature>
<organism evidence="7 8">
    <name type="scientific">Rhodanobacter denitrificans</name>
    <dbReference type="NCBI Taxonomy" id="666685"/>
    <lineage>
        <taxon>Bacteria</taxon>
        <taxon>Pseudomonadati</taxon>
        <taxon>Pseudomonadota</taxon>
        <taxon>Gammaproteobacteria</taxon>
        <taxon>Lysobacterales</taxon>
        <taxon>Rhodanobacteraceae</taxon>
        <taxon>Rhodanobacter</taxon>
    </lineage>
</organism>
<dbReference type="InterPro" id="IPR006260">
    <property type="entry name" value="TonB/TolA_C"/>
</dbReference>
<dbReference type="STRING" id="666685.R2APBS1_1164"/>
<dbReference type="OrthoDB" id="1628901at2"/>
<feature type="transmembrane region" description="Helical" evidence="5">
    <location>
        <begin position="6"/>
        <end position="22"/>
    </location>
</feature>
<accession>M4NFD1</accession>
<sequence>MDAAALRSLLLVTAAIFLVLLVRRPLRRGFGAGPAFTLWLLPPLMATLPWIPTLPAPLLTLPSIEVLSGNLAMAVAPAHHGSRGIWLASAWLPGVLFCLLRLVVQYLKLHRHSRPLPEAWQPALRSAMDTLDPHRLRLHPAGPAVLWAPRSLLLLPPDFMQRFGATERRLVLRHELTHLRRGDALWNLLAELAGALLWFHPLMWLALPRFRLDQELACDERVLRHSPQDEAGYAQTLLHSAGMSPAPALIPWLAEPQLKERLTMIQRHRPGALRRRIGCLALATLMAGGVFVVQASTGPSSDRQAESDLTYNAKLQPRYPAPAIKNNEQGTVLLTVQVHADGTVGTIAYDPKHSTTTSADLIAAASDAARQWHFNPQMKDGKPVDGYARVPVKFDLTPLPDGANKD</sequence>
<evidence type="ECO:0000256" key="2">
    <source>
        <dbReference type="ARBA" id="ARBA00022692"/>
    </source>
</evidence>
<dbReference type="eggNOG" id="COG0810">
    <property type="taxonomic scope" value="Bacteria"/>
</dbReference>
<keyword evidence="8" id="KW-1185">Reference proteome</keyword>
<dbReference type="PANTHER" id="PTHR34978">
    <property type="entry name" value="POSSIBLE SENSOR-TRANSDUCER PROTEIN BLAR"/>
    <property type="match status" value="1"/>
</dbReference>
<dbReference type="InterPro" id="IPR052173">
    <property type="entry name" value="Beta-lactam_resp_regulator"/>
</dbReference>
<feature type="transmembrane region" description="Helical" evidence="5">
    <location>
        <begin position="184"/>
        <end position="207"/>
    </location>
</feature>
<dbReference type="Gene3D" id="3.30.1150.10">
    <property type="match status" value="1"/>
</dbReference>
<evidence type="ECO:0000256" key="1">
    <source>
        <dbReference type="ARBA" id="ARBA00004167"/>
    </source>
</evidence>
<evidence type="ECO:0000256" key="3">
    <source>
        <dbReference type="ARBA" id="ARBA00022989"/>
    </source>
</evidence>
<evidence type="ECO:0000313" key="7">
    <source>
        <dbReference type="EMBL" id="AGG88318.1"/>
    </source>
</evidence>
<dbReference type="PANTHER" id="PTHR34978:SF3">
    <property type="entry name" value="SLR0241 PROTEIN"/>
    <property type="match status" value="1"/>
</dbReference>
<keyword evidence="4 5" id="KW-0472">Membrane</keyword>
<feature type="transmembrane region" description="Helical" evidence="5">
    <location>
        <begin position="85"/>
        <end position="104"/>
    </location>
</feature>
<keyword evidence="3 5" id="KW-1133">Transmembrane helix</keyword>
<dbReference type="HOGENOM" id="CLU_055288_0_0_6"/>
<dbReference type="Pfam" id="PF03544">
    <property type="entry name" value="TonB_C"/>
    <property type="match status" value="1"/>
</dbReference>
<name>M4NFD1_9GAMM</name>
<dbReference type="KEGG" id="rhd:R2APBS1_1164"/>
<dbReference type="InterPro" id="IPR037682">
    <property type="entry name" value="TonB_C"/>
</dbReference>
<dbReference type="GO" id="GO:0055085">
    <property type="term" value="P:transmembrane transport"/>
    <property type="evidence" value="ECO:0007669"/>
    <property type="project" value="InterPro"/>
</dbReference>
<evidence type="ECO:0000313" key="8">
    <source>
        <dbReference type="Proteomes" id="UP000011859"/>
    </source>
</evidence>
<dbReference type="CDD" id="cd07341">
    <property type="entry name" value="M56_BlaR1_MecR1_like"/>
    <property type="match status" value="1"/>
</dbReference>
<proteinExistence type="predicted"/>
<dbReference type="eggNOG" id="COG4219">
    <property type="taxonomic scope" value="Bacteria"/>
</dbReference>
<dbReference type="EMBL" id="CP003470">
    <property type="protein sequence ID" value="AGG88318.1"/>
    <property type="molecule type" value="Genomic_DNA"/>
</dbReference>
<protein>
    <submittedName>
        <fullName evidence="7">TonB family protein</fullName>
    </submittedName>
</protein>
<dbReference type="AlphaFoldDB" id="M4NFD1"/>
<evidence type="ECO:0000259" key="6">
    <source>
        <dbReference type="PROSITE" id="PS52015"/>
    </source>
</evidence>
<dbReference type="Proteomes" id="UP000011859">
    <property type="component" value="Chromosome"/>
</dbReference>
<feature type="transmembrane region" description="Helical" evidence="5">
    <location>
        <begin position="29"/>
        <end position="51"/>
    </location>
</feature>
<dbReference type="InterPro" id="IPR008756">
    <property type="entry name" value="Peptidase_M56"/>
</dbReference>
<dbReference type="GO" id="GO:0016020">
    <property type="term" value="C:membrane"/>
    <property type="evidence" value="ECO:0007669"/>
    <property type="project" value="UniProtKB-SubCell"/>
</dbReference>
<evidence type="ECO:0000256" key="4">
    <source>
        <dbReference type="ARBA" id="ARBA00023136"/>
    </source>
</evidence>
<dbReference type="NCBIfam" id="TIGR01352">
    <property type="entry name" value="tonB_Cterm"/>
    <property type="match status" value="1"/>
</dbReference>